<evidence type="ECO:0000313" key="3">
    <source>
        <dbReference type="EMBL" id="MDQ0362989.1"/>
    </source>
</evidence>
<reference evidence="3 4" key="1">
    <citation type="submission" date="2023-07" db="EMBL/GenBank/DDBJ databases">
        <title>Genomic Encyclopedia of Type Strains, Phase IV (KMG-IV): sequencing the most valuable type-strain genomes for metagenomic binning, comparative biology and taxonomic classification.</title>
        <authorList>
            <person name="Goeker M."/>
        </authorList>
    </citation>
    <scope>NUCLEOTIDE SEQUENCE [LARGE SCALE GENOMIC DNA]</scope>
    <source>
        <strain evidence="3 4">DSM 16784</strain>
    </source>
</reference>
<protein>
    <recommendedName>
        <fullName evidence="2">UPF0473 protein J2S15_003750</fullName>
    </recommendedName>
</protein>
<accession>A0ABU0E8E8</accession>
<organism evidence="3 4">
    <name type="scientific">Breznakia pachnodae</name>
    <dbReference type="NCBI Taxonomy" id="265178"/>
    <lineage>
        <taxon>Bacteria</taxon>
        <taxon>Bacillati</taxon>
        <taxon>Bacillota</taxon>
        <taxon>Erysipelotrichia</taxon>
        <taxon>Erysipelotrichales</taxon>
        <taxon>Erysipelotrichaceae</taxon>
        <taxon>Breznakia</taxon>
    </lineage>
</organism>
<dbReference type="PANTHER" id="PTHR40066">
    <property type="entry name" value="UPF0473 PROTEIN CBO2561/CLC_2432"/>
    <property type="match status" value="1"/>
</dbReference>
<proteinExistence type="inferred from homology"/>
<comment type="similarity">
    <text evidence="1 2">Belongs to the UPF0473 family.</text>
</comment>
<sequence length="84" mass="9840">MESKSMFVKDEFGNEQEMEILFTFDHESTKYVVFRSVSDVDGEVFASAYNDEGELLPIETEEEWQMVEEVLLAFTEEDNEEINI</sequence>
<dbReference type="Proteomes" id="UP001230220">
    <property type="component" value="Unassembled WGS sequence"/>
</dbReference>
<comment type="caution">
    <text evidence="3">The sequence shown here is derived from an EMBL/GenBank/DDBJ whole genome shotgun (WGS) entry which is preliminary data.</text>
</comment>
<dbReference type="InterPro" id="IPR009711">
    <property type="entry name" value="UPF0473"/>
</dbReference>
<name>A0ABU0E8E8_9FIRM</name>
<evidence type="ECO:0000256" key="1">
    <source>
        <dbReference type="ARBA" id="ARBA00008439"/>
    </source>
</evidence>
<dbReference type="Pfam" id="PF06949">
    <property type="entry name" value="DUF1292"/>
    <property type="match status" value="1"/>
</dbReference>
<evidence type="ECO:0000256" key="2">
    <source>
        <dbReference type="HAMAP-Rule" id="MF_01448"/>
    </source>
</evidence>
<keyword evidence="4" id="KW-1185">Reference proteome</keyword>
<dbReference type="PANTHER" id="PTHR40066:SF1">
    <property type="entry name" value="UPF0473 PROTEIN CBO2561_CLC_2432"/>
    <property type="match status" value="1"/>
</dbReference>
<dbReference type="EMBL" id="JAUSUR010000008">
    <property type="protein sequence ID" value="MDQ0362989.1"/>
    <property type="molecule type" value="Genomic_DNA"/>
</dbReference>
<dbReference type="RefSeq" id="WP_307411367.1">
    <property type="nucleotide sequence ID" value="NZ_JAUSUR010000008.1"/>
</dbReference>
<evidence type="ECO:0000313" key="4">
    <source>
        <dbReference type="Proteomes" id="UP001230220"/>
    </source>
</evidence>
<dbReference type="HAMAP" id="MF_01448">
    <property type="entry name" value="UPF0473"/>
    <property type="match status" value="1"/>
</dbReference>
<gene>
    <name evidence="3" type="ORF">J2S15_003750</name>
</gene>